<keyword evidence="4" id="KW-1185">Reference proteome</keyword>
<comment type="caution">
    <text evidence="2">The sequence shown here is derived from an EMBL/GenBank/DDBJ whole genome shotgun (WGS) entry which is preliminary data.</text>
</comment>
<dbReference type="AlphaFoldDB" id="A0A3N6Q4A4"/>
<keyword evidence="1" id="KW-0812">Transmembrane</keyword>
<protein>
    <submittedName>
        <fullName evidence="2">Uncharacterized protein</fullName>
    </submittedName>
</protein>
<keyword evidence="1" id="KW-0472">Membrane</keyword>
<evidence type="ECO:0000313" key="3">
    <source>
        <dbReference type="EMBL" id="KAF3567954.1"/>
    </source>
</evidence>
<reference evidence="3" key="2">
    <citation type="submission" date="2019-12" db="EMBL/GenBank/DDBJ databases">
        <authorList>
            <person name="Studholme D.J."/>
            <person name="Sarris P."/>
        </authorList>
    </citation>
    <scope>NUCLEOTIDE SEQUENCE</scope>
    <source>
        <strain evidence="3">PFS-1207/04</strain>
        <tissue evidence="3">Leaf</tissue>
    </source>
</reference>
<organism evidence="2">
    <name type="scientific">Brassica cretica</name>
    <name type="common">Mustard</name>
    <dbReference type="NCBI Taxonomy" id="69181"/>
    <lineage>
        <taxon>Eukaryota</taxon>
        <taxon>Viridiplantae</taxon>
        <taxon>Streptophyta</taxon>
        <taxon>Embryophyta</taxon>
        <taxon>Tracheophyta</taxon>
        <taxon>Spermatophyta</taxon>
        <taxon>Magnoliopsida</taxon>
        <taxon>eudicotyledons</taxon>
        <taxon>Gunneridae</taxon>
        <taxon>Pentapetalae</taxon>
        <taxon>rosids</taxon>
        <taxon>malvids</taxon>
        <taxon>Brassicales</taxon>
        <taxon>Brassicaceae</taxon>
        <taxon>Brassiceae</taxon>
        <taxon>Brassica</taxon>
    </lineage>
</organism>
<feature type="transmembrane region" description="Helical" evidence="1">
    <location>
        <begin position="39"/>
        <end position="59"/>
    </location>
</feature>
<evidence type="ECO:0000313" key="4">
    <source>
        <dbReference type="Proteomes" id="UP000266723"/>
    </source>
</evidence>
<evidence type="ECO:0000256" key="1">
    <source>
        <dbReference type="SAM" id="Phobius"/>
    </source>
</evidence>
<reference evidence="2" key="1">
    <citation type="submission" date="2019-12" db="EMBL/GenBank/DDBJ databases">
        <title>Genome sequencing and annotation of Brassica cretica.</title>
        <authorList>
            <person name="Studholme D.J."/>
            <person name="Sarris P.F."/>
        </authorList>
    </citation>
    <scope>NUCLEOTIDE SEQUENCE</scope>
    <source>
        <strain evidence="2">PFS-102/07</strain>
        <tissue evidence="2">Leaf</tissue>
    </source>
</reference>
<gene>
    <name evidence="3" type="ORF">DY000_02015048</name>
    <name evidence="2" type="ORF">F2Q70_00003296</name>
</gene>
<dbReference type="Proteomes" id="UP000266723">
    <property type="component" value="Unassembled WGS sequence"/>
</dbReference>
<evidence type="ECO:0000313" key="2">
    <source>
        <dbReference type="EMBL" id="KAF2570209.1"/>
    </source>
</evidence>
<proteinExistence type="predicted"/>
<accession>A0A3N6Q4A4</accession>
<name>A0A3N6Q4A4_BRACR</name>
<dbReference type="EMBL" id="QGKY02001015">
    <property type="protein sequence ID" value="KAF2570209.1"/>
    <property type="molecule type" value="Genomic_DNA"/>
</dbReference>
<keyword evidence="1" id="KW-1133">Transmembrane helix</keyword>
<reference evidence="3 4" key="3">
    <citation type="journal article" date="2020" name="BMC Genomics">
        <title>Intraspecific diversification of the crop wild relative Brassica cretica Lam. using demographic model selection.</title>
        <authorList>
            <person name="Kioukis A."/>
            <person name="Michalopoulou V.A."/>
            <person name="Briers L."/>
            <person name="Pirintsos S."/>
            <person name="Studholme D.J."/>
            <person name="Pavlidis P."/>
            <person name="Sarris P.F."/>
        </authorList>
    </citation>
    <scope>NUCLEOTIDE SEQUENCE [LARGE SCALE GENOMIC DNA]</scope>
    <source>
        <strain evidence="4">cv. PFS-1207/04</strain>
        <strain evidence="3">PFS-1207/04</strain>
    </source>
</reference>
<sequence length="98" mass="10618">MGLSSLMNLPNLSVVWKNITVFCHVLKHLPSNLSGSDHLLVVAGIAGGLGFATGALVLSRLHPFGLEQRSWSMIGDDDIIDSHSVDSKLEAYQYTIIK</sequence>
<dbReference type="EMBL" id="QGKV02000759">
    <property type="protein sequence ID" value="KAF3567954.1"/>
    <property type="molecule type" value="Genomic_DNA"/>
</dbReference>